<protein>
    <recommendedName>
        <fullName evidence="3">Phage baseplate assembly protein V</fullName>
    </recommendedName>
</protein>
<evidence type="ECO:0000313" key="2">
    <source>
        <dbReference type="Proteomes" id="UP000219331"/>
    </source>
</evidence>
<dbReference type="RefSeq" id="WP_097176721.1">
    <property type="nucleotide sequence ID" value="NZ_OBML01000020.1"/>
</dbReference>
<proteinExistence type="predicted"/>
<dbReference type="Gene3D" id="2.40.50.230">
    <property type="entry name" value="Gp5 N-terminal domain"/>
    <property type="match status" value="1"/>
</dbReference>
<dbReference type="OrthoDB" id="7836531at2"/>
<gene>
    <name evidence="1" type="ORF">SAMN05421512_1206</name>
</gene>
<dbReference type="AlphaFoldDB" id="A0A285TUS4"/>
<sequence length="188" mass="20125">MIPTISRELRILYKEIDGLNRRLAASHMTGKVVEISGDKVRLELMPADSRTGKAFLSPWVQVQESAGDGVGGYSTHVPVAIGETMRLLSPHGEIGPQSLAVRDGYTTDNPRPTDEDQRLVIKHGNTRLIMDGETVELGVGDAAIKISAAEILTTTRTRLANGSRKVHFVGGLDDGGDVALDGADDVLV</sequence>
<dbReference type="Proteomes" id="UP000219331">
    <property type="component" value="Unassembled WGS sequence"/>
</dbReference>
<name>A0A285TUS4_9HYPH</name>
<dbReference type="EMBL" id="OBML01000020">
    <property type="protein sequence ID" value="SOC27646.1"/>
    <property type="molecule type" value="Genomic_DNA"/>
</dbReference>
<reference evidence="1 2" key="1">
    <citation type="submission" date="2017-08" db="EMBL/GenBank/DDBJ databases">
        <authorList>
            <person name="de Groot N.N."/>
        </authorList>
    </citation>
    <scope>NUCLEOTIDE SEQUENCE [LARGE SCALE GENOMIC DNA]</scope>
    <source>
        <strain evidence="1 2">USBA 352</strain>
    </source>
</reference>
<organism evidence="1 2">
    <name type="scientific">Stappia indica</name>
    <dbReference type="NCBI Taxonomy" id="538381"/>
    <lineage>
        <taxon>Bacteria</taxon>
        <taxon>Pseudomonadati</taxon>
        <taxon>Pseudomonadota</taxon>
        <taxon>Alphaproteobacteria</taxon>
        <taxon>Hyphomicrobiales</taxon>
        <taxon>Stappiaceae</taxon>
        <taxon>Stappia</taxon>
    </lineage>
</organism>
<evidence type="ECO:0000313" key="1">
    <source>
        <dbReference type="EMBL" id="SOC27646.1"/>
    </source>
</evidence>
<dbReference type="InterPro" id="IPR037026">
    <property type="entry name" value="Vgr_OB-fold_dom_sf"/>
</dbReference>
<keyword evidence="2" id="KW-1185">Reference proteome</keyword>
<accession>A0A285TUS4</accession>
<evidence type="ECO:0008006" key="3">
    <source>
        <dbReference type="Google" id="ProtNLM"/>
    </source>
</evidence>